<proteinExistence type="predicted"/>
<evidence type="ECO:0000313" key="1">
    <source>
        <dbReference type="EMBL" id="EKC75251.1"/>
    </source>
</evidence>
<comment type="caution">
    <text evidence="1">The sequence shown here is derived from an EMBL/GenBank/DDBJ whole genome shotgun (WGS) entry which is preliminary data.</text>
</comment>
<dbReference type="AlphaFoldDB" id="K1UUE5"/>
<feature type="non-terminal residue" evidence="1">
    <location>
        <position position="65"/>
    </location>
</feature>
<reference evidence="1" key="1">
    <citation type="journal article" date="2013" name="Environ. Microbiol.">
        <title>Microbiota from the distal guts of lean and obese adolescents exhibit partial functional redundancy besides clear differences in community structure.</title>
        <authorList>
            <person name="Ferrer M."/>
            <person name="Ruiz A."/>
            <person name="Lanza F."/>
            <person name="Haange S.B."/>
            <person name="Oberbach A."/>
            <person name="Till H."/>
            <person name="Bargiela R."/>
            <person name="Campoy C."/>
            <person name="Segura M.T."/>
            <person name="Richter M."/>
            <person name="von Bergen M."/>
            <person name="Seifert J."/>
            <person name="Suarez A."/>
        </authorList>
    </citation>
    <scope>NUCLEOTIDE SEQUENCE</scope>
</reference>
<gene>
    <name evidence="1" type="ORF">LEA_05315</name>
</gene>
<organism evidence="1">
    <name type="scientific">human gut metagenome</name>
    <dbReference type="NCBI Taxonomy" id="408170"/>
    <lineage>
        <taxon>unclassified sequences</taxon>
        <taxon>metagenomes</taxon>
        <taxon>organismal metagenomes</taxon>
    </lineage>
</organism>
<protein>
    <submittedName>
        <fullName evidence="1">Uncharacterized protein</fullName>
    </submittedName>
</protein>
<sequence>MGELSSDYFTTNPEVLEAIGGKVPVTINGKFPEKYFKKNATVEVTPVLRWKGGEAKGQPAVFQGE</sequence>
<dbReference type="EMBL" id="AJWY01003473">
    <property type="protein sequence ID" value="EKC75251.1"/>
    <property type="molecule type" value="Genomic_DNA"/>
</dbReference>
<accession>K1UUE5</accession>
<name>K1UUE5_9ZZZZ</name>